<reference evidence="2 3" key="1">
    <citation type="submission" date="2017-12" db="EMBL/GenBank/DDBJ databases">
        <title>Complete genome sequence of Spiroplasma monobiae MQ-1 (ATCC 33825).</title>
        <authorList>
            <person name="Tsai Y.-M."/>
            <person name="Lo W.-S."/>
            <person name="Wu P.-S."/>
            <person name="Cho S.-T."/>
            <person name="Kuo C.-H."/>
        </authorList>
    </citation>
    <scope>NUCLEOTIDE SEQUENCE [LARGE SCALE GENOMIC DNA]</scope>
    <source>
        <strain evidence="2 3">MQ-1</strain>
    </source>
</reference>
<feature type="transmembrane region" description="Helical" evidence="1">
    <location>
        <begin position="75"/>
        <end position="94"/>
    </location>
</feature>
<keyword evidence="3" id="KW-1185">Reference proteome</keyword>
<feature type="transmembrane region" description="Helical" evidence="1">
    <location>
        <begin position="43"/>
        <end position="63"/>
    </location>
</feature>
<dbReference type="KEGG" id="smoo:SMONO_v1c05430"/>
<protein>
    <submittedName>
        <fullName evidence="2">Uncharacterized protein</fullName>
    </submittedName>
</protein>
<organism evidence="2 3">
    <name type="scientific">Spiroplasma monobiae MQ-1</name>
    <dbReference type="NCBI Taxonomy" id="1336748"/>
    <lineage>
        <taxon>Bacteria</taxon>
        <taxon>Bacillati</taxon>
        <taxon>Mycoplasmatota</taxon>
        <taxon>Mollicutes</taxon>
        <taxon>Entomoplasmatales</taxon>
        <taxon>Spiroplasmataceae</taxon>
        <taxon>Spiroplasma</taxon>
    </lineage>
</organism>
<dbReference type="AlphaFoldDB" id="A0A2K9LUR7"/>
<proteinExistence type="predicted"/>
<dbReference type="Proteomes" id="UP000234790">
    <property type="component" value="Chromosome"/>
</dbReference>
<sequence>MQKYKKYFLAGIIIKAIYIVFAISGLVTIFINEHNVEVITLTSVSNTTVYVLSVEIIGLIISISRFLNNKCVSNLSIVASFVTLNIPSGVLFLISKTIYKKNKEKENETI</sequence>
<name>A0A2K9LUR7_SPISQ</name>
<accession>A0A2K9LUR7</accession>
<keyword evidence="1" id="KW-0472">Membrane</keyword>
<gene>
    <name evidence="2" type="ORF">SMONO_v1c05430</name>
</gene>
<dbReference type="RefSeq" id="WP_101780844.1">
    <property type="nucleotide sequence ID" value="NZ_CP025543.1"/>
</dbReference>
<keyword evidence="1" id="KW-1133">Transmembrane helix</keyword>
<evidence type="ECO:0000313" key="2">
    <source>
        <dbReference type="EMBL" id="AUM62792.1"/>
    </source>
</evidence>
<dbReference type="EMBL" id="CP025543">
    <property type="protein sequence ID" value="AUM62792.1"/>
    <property type="molecule type" value="Genomic_DNA"/>
</dbReference>
<feature type="transmembrane region" description="Helical" evidence="1">
    <location>
        <begin position="7"/>
        <end position="31"/>
    </location>
</feature>
<evidence type="ECO:0000313" key="3">
    <source>
        <dbReference type="Proteomes" id="UP000234790"/>
    </source>
</evidence>
<evidence type="ECO:0000256" key="1">
    <source>
        <dbReference type="SAM" id="Phobius"/>
    </source>
</evidence>
<keyword evidence="1" id="KW-0812">Transmembrane</keyword>